<dbReference type="RefSeq" id="WP_039714367.1">
    <property type="nucleotide sequence ID" value="NZ_JTJC03000008.1"/>
</dbReference>
<feature type="transmembrane region" description="Helical" evidence="1">
    <location>
        <begin position="21"/>
        <end position="40"/>
    </location>
</feature>
<comment type="caution">
    <text evidence="2">The sequence shown here is derived from an EMBL/GenBank/DDBJ whole genome shotgun (WGS) entry which is preliminary data.</text>
</comment>
<dbReference type="AlphaFoldDB" id="A0A9X5E8Y5"/>
<protein>
    <submittedName>
        <fullName evidence="2">DUF3267 domain-containing protein</fullName>
    </submittedName>
</protein>
<feature type="transmembrane region" description="Helical" evidence="1">
    <location>
        <begin position="266"/>
        <end position="289"/>
    </location>
</feature>
<gene>
    <name evidence="2" type="ORF">QH73_0022505</name>
</gene>
<dbReference type="Pfam" id="PF11667">
    <property type="entry name" value="DUF3267"/>
    <property type="match status" value="1"/>
</dbReference>
<feature type="transmembrane region" description="Helical" evidence="1">
    <location>
        <begin position="217"/>
        <end position="239"/>
    </location>
</feature>
<dbReference type="EMBL" id="JTJC03000008">
    <property type="protein sequence ID" value="NHC37374.1"/>
    <property type="molecule type" value="Genomic_DNA"/>
</dbReference>
<organism evidence="2 3">
    <name type="scientific">Scytonema millei VB511283</name>
    <dbReference type="NCBI Taxonomy" id="1245923"/>
    <lineage>
        <taxon>Bacteria</taxon>
        <taxon>Bacillati</taxon>
        <taxon>Cyanobacteriota</taxon>
        <taxon>Cyanophyceae</taxon>
        <taxon>Nostocales</taxon>
        <taxon>Scytonemataceae</taxon>
        <taxon>Scytonema</taxon>
    </lineage>
</organism>
<evidence type="ECO:0000313" key="3">
    <source>
        <dbReference type="Proteomes" id="UP000031532"/>
    </source>
</evidence>
<proteinExistence type="predicted"/>
<keyword evidence="1" id="KW-0812">Transmembrane</keyword>
<accession>A0A9X5E8Y5</accession>
<name>A0A9X5E8Y5_9CYAN</name>
<feature type="transmembrane region" description="Helical" evidence="1">
    <location>
        <begin position="123"/>
        <end position="145"/>
    </location>
</feature>
<reference evidence="2 3" key="1">
    <citation type="journal article" date="2015" name="Genome Announc.">
        <title>Draft Genome Sequence of the Terrestrial Cyanobacterium Scytonema millei VB511283, Isolated from Eastern India.</title>
        <authorList>
            <person name="Sen D."/>
            <person name="Chandrababunaidu M.M."/>
            <person name="Singh D."/>
            <person name="Sanghi N."/>
            <person name="Ghorai A."/>
            <person name="Mishra G.P."/>
            <person name="Madduluri M."/>
            <person name="Adhikary S.P."/>
            <person name="Tripathy S."/>
        </authorList>
    </citation>
    <scope>NUCLEOTIDE SEQUENCE [LARGE SCALE GENOMIC DNA]</scope>
    <source>
        <strain evidence="2 3">VB511283</strain>
    </source>
</reference>
<feature type="transmembrane region" description="Helical" evidence="1">
    <location>
        <begin position="151"/>
        <end position="174"/>
    </location>
</feature>
<dbReference type="OrthoDB" id="495971at2"/>
<evidence type="ECO:0000256" key="1">
    <source>
        <dbReference type="SAM" id="Phobius"/>
    </source>
</evidence>
<sequence>MFSDNRPIHVFCLTPSLAMRWSSLSIILFVITAAAISSFYQVIHGYKRSWIFDAAVYSQQAWQIMLFLVYFVAIPVGTFLIHELIHGLAFIAFGGKPRSGIGIEHFLPYGYTTAPRRRFSRNAFLVISLAPLFAIDAIAILLLAVLPQAPWLGWVAILNTAGASGDLWIATLLLRCPRSVTVEDRKTGVAIYAPADVDARSLPFRQRGMTKSTFQKWLDLTVLVIGLIIFVSFLLPILFDLLNVPSFTVGTDSLQLLNWENSPKGFWISFNPWLWIAIATVLSLLGVLFKSVSDRSES</sequence>
<feature type="transmembrane region" description="Helical" evidence="1">
    <location>
        <begin position="60"/>
        <end position="81"/>
    </location>
</feature>
<keyword evidence="1" id="KW-0472">Membrane</keyword>
<evidence type="ECO:0000313" key="2">
    <source>
        <dbReference type="EMBL" id="NHC37374.1"/>
    </source>
</evidence>
<dbReference type="Proteomes" id="UP000031532">
    <property type="component" value="Unassembled WGS sequence"/>
</dbReference>
<dbReference type="InterPro" id="IPR021683">
    <property type="entry name" value="DUF3267"/>
</dbReference>
<keyword evidence="3" id="KW-1185">Reference proteome</keyword>
<keyword evidence="1" id="KW-1133">Transmembrane helix</keyword>